<dbReference type="Proteomes" id="UP000192333">
    <property type="component" value="Chromosome I"/>
</dbReference>
<dbReference type="PRINTS" id="PR00723">
    <property type="entry name" value="SUBTILISIN"/>
</dbReference>
<dbReference type="NCBIfam" id="TIGR04183">
    <property type="entry name" value="Por_Secre_tail"/>
    <property type="match status" value="1"/>
</dbReference>
<name>A0A1W2HAE7_9BACT</name>
<dbReference type="OrthoDB" id="9798386at2"/>
<feature type="domain" description="Peptidase S8/S53" evidence="7">
    <location>
        <begin position="226"/>
        <end position="520"/>
    </location>
</feature>
<dbReference type="InterPro" id="IPR036852">
    <property type="entry name" value="Peptidase_S8/S53_dom_sf"/>
</dbReference>
<evidence type="ECO:0000259" key="7">
    <source>
        <dbReference type="Pfam" id="PF00082"/>
    </source>
</evidence>
<dbReference type="STRING" id="758820.SAMN00777080_4548"/>
<feature type="active site" description="Charge relay system" evidence="4 5">
    <location>
        <position position="233"/>
    </location>
</feature>
<dbReference type="Pfam" id="PF19408">
    <property type="entry name" value="PKD_6"/>
    <property type="match status" value="1"/>
</dbReference>
<dbReference type="EMBL" id="LT838813">
    <property type="protein sequence ID" value="SMD45875.1"/>
    <property type="molecule type" value="Genomic_DNA"/>
</dbReference>
<proteinExistence type="inferred from homology"/>
<evidence type="ECO:0000259" key="9">
    <source>
        <dbReference type="Pfam" id="PF19408"/>
    </source>
</evidence>
<dbReference type="PROSITE" id="PS00136">
    <property type="entry name" value="SUBTILASE_ASP"/>
    <property type="match status" value="1"/>
</dbReference>
<evidence type="ECO:0000313" key="11">
    <source>
        <dbReference type="Proteomes" id="UP000192333"/>
    </source>
</evidence>
<reference evidence="11" key="1">
    <citation type="submission" date="2017-04" db="EMBL/GenBank/DDBJ databases">
        <authorList>
            <person name="Varghese N."/>
            <person name="Submissions S."/>
        </authorList>
    </citation>
    <scope>NUCLEOTIDE SEQUENCE [LARGE SCALE GENOMIC DNA]</scope>
    <source>
        <strain evidence="11">DSM 16537</strain>
    </source>
</reference>
<gene>
    <name evidence="10" type="ORF">SAMN00777080_4548</name>
</gene>
<dbReference type="GO" id="GO:0016020">
    <property type="term" value="C:membrane"/>
    <property type="evidence" value="ECO:0007669"/>
    <property type="project" value="TreeGrafter"/>
</dbReference>
<dbReference type="SUPFAM" id="SSF52743">
    <property type="entry name" value="Subtilisin-like"/>
    <property type="match status" value="1"/>
</dbReference>
<evidence type="ECO:0000256" key="1">
    <source>
        <dbReference type="ARBA" id="ARBA00022670"/>
    </source>
</evidence>
<dbReference type="RefSeq" id="WP_084122843.1">
    <property type="nucleotide sequence ID" value="NZ_LT838813.1"/>
</dbReference>
<dbReference type="PROSITE" id="PS00138">
    <property type="entry name" value="SUBTILASE_SER"/>
    <property type="match status" value="1"/>
</dbReference>
<dbReference type="InterPro" id="IPR026444">
    <property type="entry name" value="Secre_tail"/>
</dbReference>
<sequence length="786" mass="85257">MKNILLFFSLLLLFVIVSSVNKEKLYYWSDGKKHYLSVDKNSMLVKTKLGTDLQALTSRIQKADLSFSASKTVNGEIIIKSKTIPLDIDSIKVEIPEIESAAYGLNFEGEDPPIFINGEILLQAKPGVTIDSILHLIEGEYNSFVTRRYNTFKVLIRDWNNVISLANLIYESDLVSYCHPNFKASVERYQVVPTDPLYPDQYYLNQGNNIDINAPQAWGITQGVREVRVAVIDDGVENHEDIDGRVLPGFTPTNNTGFGAPVAPPPPANLHIIGHGQACAGIISATHNNLGIAGVAPCTQIIPVNIFNDWDIVTDPFGNQWVVFNEDIDDLADAIDWAWDDGEAEILSNSWGFVAQGANFDEITFAINRARTQGRGGLGSVVVFASGNSHSRPECNNCFNGVTFPANVNGVITVGAIYRNGDIWNYSSRGPQMDLVAPSGNLGGNGDVVTTDRMGNLGYDNGNYTDTFGGTSAAAPQVSGVAALMLSVNPNLTEAQVRTILQQTATDMGPSGFDNTFGFGRLNALAAVQAALPTISGPDYLCSTNAFTLQNAPAGSTVSWSVSPTHLFSGSTSGNGTNASLSPASWGSSGQATLTFSIDGGCGVIESSTEFWVGRAVSSIEGPYEMAVNTVENYFATGNPYMGITDYQWSVFPSGYHWIGNQGTNGITLSFSTTGLYSLELDVVNPCGARGSEIGIYVYNPWEHFTLYPNPTSDILHISLDPEDLGKGADQDFEVSLYDGQGRELIPAKPAHQETSLDLSRIPKGFYYVHIRYRDALLRRQIRVER</sequence>
<dbReference type="InterPro" id="IPR023827">
    <property type="entry name" value="Peptidase_S8_Asp-AS"/>
</dbReference>
<keyword evidence="1 5" id="KW-0645">Protease</keyword>
<dbReference type="GO" id="GO:0004252">
    <property type="term" value="F:serine-type endopeptidase activity"/>
    <property type="evidence" value="ECO:0007669"/>
    <property type="project" value="UniProtKB-UniRule"/>
</dbReference>
<feature type="domain" description="Secretion system C-terminal sorting" evidence="8">
    <location>
        <begin position="707"/>
        <end position="773"/>
    </location>
</feature>
<feature type="active site" description="Charge relay system" evidence="4 5">
    <location>
        <position position="472"/>
    </location>
</feature>
<evidence type="ECO:0000313" key="10">
    <source>
        <dbReference type="EMBL" id="SMD45875.1"/>
    </source>
</evidence>
<dbReference type="GO" id="GO:0016485">
    <property type="term" value="P:protein processing"/>
    <property type="evidence" value="ECO:0007669"/>
    <property type="project" value="TreeGrafter"/>
</dbReference>
<evidence type="ECO:0000256" key="4">
    <source>
        <dbReference type="PIRSR" id="PIRSR615500-1"/>
    </source>
</evidence>
<keyword evidence="11" id="KW-1185">Reference proteome</keyword>
<evidence type="ECO:0000256" key="5">
    <source>
        <dbReference type="PROSITE-ProRule" id="PRU01240"/>
    </source>
</evidence>
<dbReference type="AlphaFoldDB" id="A0A1W2HAE7"/>
<keyword evidence="3 5" id="KW-0720">Serine protease</keyword>
<protein>
    <submittedName>
        <fullName evidence="10">Por secretion system C-terminal sorting domain-containing protein</fullName>
    </submittedName>
</protein>
<dbReference type="InterPro" id="IPR045829">
    <property type="entry name" value="PKD_6"/>
</dbReference>
<feature type="active site" description="Charge relay system" evidence="4 5">
    <location>
        <position position="275"/>
    </location>
</feature>
<dbReference type="InterPro" id="IPR023828">
    <property type="entry name" value="Peptidase_S8_Ser-AS"/>
</dbReference>
<dbReference type="PROSITE" id="PS51892">
    <property type="entry name" value="SUBTILASE"/>
    <property type="match status" value="1"/>
</dbReference>
<evidence type="ECO:0000256" key="6">
    <source>
        <dbReference type="RuleBase" id="RU003355"/>
    </source>
</evidence>
<accession>A0A1W2HAE7</accession>
<keyword evidence="2 5" id="KW-0378">Hydrolase</keyword>
<dbReference type="PANTHER" id="PTHR42884:SF14">
    <property type="entry name" value="NEUROENDOCRINE CONVERTASE 1"/>
    <property type="match status" value="1"/>
</dbReference>
<comment type="similarity">
    <text evidence="5 6">Belongs to the peptidase S8 family.</text>
</comment>
<feature type="domain" description="PKD-like" evidence="9">
    <location>
        <begin position="617"/>
        <end position="692"/>
    </location>
</feature>
<evidence type="ECO:0000259" key="8">
    <source>
        <dbReference type="Pfam" id="PF18962"/>
    </source>
</evidence>
<dbReference type="Gene3D" id="3.40.50.200">
    <property type="entry name" value="Peptidase S8/S53 domain"/>
    <property type="match status" value="1"/>
</dbReference>
<dbReference type="Pfam" id="PF18962">
    <property type="entry name" value="Por_Secre_tail"/>
    <property type="match status" value="1"/>
</dbReference>
<evidence type="ECO:0000256" key="2">
    <source>
        <dbReference type="ARBA" id="ARBA00022801"/>
    </source>
</evidence>
<dbReference type="PANTHER" id="PTHR42884">
    <property type="entry name" value="PROPROTEIN CONVERTASE SUBTILISIN/KEXIN-RELATED"/>
    <property type="match status" value="1"/>
</dbReference>
<evidence type="ECO:0000256" key="3">
    <source>
        <dbReference type="ARBA" id="ARBA00022825"/>
    </source>
</evidence>
<dbReference type="InterPro" id="IPR000209">
    <property type="entry name" value="Peptidase_S8/S53_dom"/>
</dbReference>
<dbReference type="InterPro" id="IPR015500">
    <property type="entry name" value="Peptidase_S8_subtilisin-rel"/>
</dbReference>
<dbReference type="Pfam" id="PF00082">
    <property type="entry name" value="Peptidase_S8"/>
    <property type="match status" value="1"/>
</dbReference>
<organism evidence="10 11">
    <name type="scientific">Aquiflexum balticum DSM 16537</name>
    <dbReference type="NCBI Taxonomy" id="758820"/>
    <lineage>
        <taxon>Bacteria</taxon>
        <taxon>Pseudomonadati</taxon>
        <taxon>Bacteroidota</taxon>
        <taxon>Cytophagia</taxon>
        <taxon>Cytophagales</taxon>
        <taxon>Cyclobacteriaceae</taxon>
        <taxon>Aquiflexum</taxon>
    </lineage>
</organism>